<dbReference type="GO" id="GO:0016780">
    <property type="term" value="F:phosphotransferase activity, for other substituted phosphate groups"/>
    <property type="evidence" value="ECO:0007669"/>
    <property type="project" value="InterPro"/>
</dbReference>
<proteinExistence type="predicted"/>
<dbReference type="AlphaFoldDB" id="A0A2H0UL26"/>
<dbReference type="Proteomes" id="UP000229526">
    <property type="component" value="Unassembled WGS sequence"/>
</dbReference>
<evidence type="ECO:0000313" key="3">
    <source>
        <dbReference type="Proteomes" id="UP000229526"/>
    </source>
</evidence>
<dbReference type="InterPro" id="IPR000462">
    <property type="entry name" value="CDP-OH_P_trans"/>
</dbReference>
<dbReference type="EMBL" id="PFBD01000020">
    <property type="protein sequence ID" value="PIR87109.1"/>
    <property type="molecule type" value="Genomic_DNA"/>
</dbReference>
<evidence type="ECO:0008006" key="4">
    <source>
        <dbReference type="Google" id="ProtNLM"/>
    </source>
</evidence>
<feature type="transmembrane region" description="Helical" evidence="1">
    <location>
        <begin position="153"/>
        <end position="168"/>
    </location>
</feature>
<comment type="caution">
    <text evidence="2">The sequence shown here is derived from an EMBL/GenBank/DDBJ whole genome shotgun (WGS) entry which is preliminary data.</text>
</comment>
<reference evidence="3" key="1">
    <citation type="submission" date="2017-09" db="EMBL/GenBank/DDBJ databases">
        <title>Depth-based differentiation of microbial function through sediment-hosted aquifers and enrichment of novel symbionts in the deep terrestrial subsurface.</title>
        <authorList>
            <person name="Probst A.J."/>
            <person name="Ladd B."/>
            <person name="Jarett J.K."/>
            <person name="Geller-Mcgrath D.E."/>
            <person name="Sieber C.M.K."/>
            <person name="Emerson J.B."/>
            <person name="Anantharaman K."/>
            <person name="Thomas B.C."/>
            <person name="Malmstrom R."/>
            <person name="Stieglmeier M."/>
            <person name="Klingl A."/>
            <person name="Woyke T."/>
            <person name="Ryan C.M."/>
            <person name="Banfield J.F."/>
        </authorList>
    </citation>
    <scope>NUCLEOTIDE SEQUENCE [LARGE SCALE GENOMIC DNA]</scope>
</reference>
<dbReference type="GO" id="GO:0008654">
    <property type="term" value="P:phospholipid biosynthetic process"/>
    <property type="evidence" value="ECO:0007669"/>
    <property type="project" value="InterPro"/>
</dbReference>
<gene>
    <name evidence="2" type="ORF">COU11_02685</name>
</gene>
<accession>A0A2H0UL26</accession>
<name>A0A2H0UL26_9BACT</name>
<keyword evidence="1" id="KW-0472">Membrane</keyword>
<dbReference type="Pfam" id="PF01066">
    <property type="entry name" value="CDP-OH_P_transf"/>
    <property type="match status" value="1"/>
</dbReference>
<evidence type="ECO:0000256" key="1">
    <source>
        <dbReference type="SAM" id="Phobius"/>
    </source>
</evidence>
<dbReference type="Gene3D" id="1.20.120.1760">
    <property type="match status" value="1"/>
</dbReference>
<keyword evidence="1" id="KW-1133">Transmembrane helix</keyword>
<organism evidence="2 3">
    <name type="scientific">Candidatus Harrisonbacteria bacterium CG10_big_fil_rev_8_21_14_0_10_49_15</name>
    <dbReference type="NCBI Taxonomy" id="1974587"/>
    <lineage>
        <taxon>Bacteria</taxon>
        <taxon>Candidatus Harrisoniibacteriota</taxon>
    </lineage>
</organism>
<feature type="transmembrane region" description="Helical" evidence="1">
    <location>
        <begin position="174"/>
        <end position="191"/>
    </location>
</feature>
<sequence>MGIYSIKPKFQQLLSPVTSYLIRQRVHPTALNIAGLLFSLVTAACLYYSTQTPWLLVIVPIAVFIRTALNALDGQVSRSLGIASPFGEVLNEFLDRVSDAAIFFAIALLPTVDLILGSVTVIAILLNSYLSIASKAAGASRQYGGIMGKADRMIYLGLAALVVFVTSAGEFWNYFLWIILLGTLITLLTRFNKTKKELE</sequence>
<keyword evidence="1" id="KW-0812">Transmembrane</keyword>
<dbReference type="InterPro" id="IPR043130">
    <property type="entry name" value="CDP-OH_PTrfase_TM_dom"/>
</dbReference>
<evidence type="ECO:0000313" key="2">
    <source>
        <dbReference type="EMBL" id="PIR87109.1"/>
    </source>
</evidence>
<dbReference type="GO" id="GO:0016020">
    <property type="term" value="C:membrane"/>
    <property type="evidence" value="ECO:0007669"/>
    <property type="project" value="InterPro"/>
</dbReference>
<protein>
    <recommendedName>
        <fullName evidence="4">CDP-alcohol phosphatidyltransferase family protein</fullName>
    </recommendedName>
</protein>
<feature type="transmembrane region" description="Helical" evidence="1">
    <location>
        <begin position="115"/>
        <end position="132"/>
    </location>
</feature>
<feature type="transmembrane region" description="Helical" evidence="1">
    <location>
        <begin position="30"/>
        <end position="49"/>
    </location>
</feature>